<comment type="similarity">
    <text evidence="2">Belongs to the WD repeat NOL10/ENP2 family.</text>
</comment>
<feature type="domain" description="Nucleolar protein 10-like N-terminal" evidence="9">
    <location>
        <begin position="1"/>
        <end position="365"/>
    </location>
</feature>
<keyword evidence="5" id="KW-0539">Nucleus</keyword>
<comment type="caution">
    <text evidence="10">The sequence shown here is derived from an EMBL/GenBank/DDBJ whole genome shotgun (WGS) entry which is preliminary data.</text>
</comment>
<dbReference type="InterPro" id="IPR040382">
    <property type="entry name" value="NOL10/Enp2"/>
</dbReference>
<dbReference type="AlphaFoldDB" id="A0A210QYH3"/>
<dbReference type="InterPro" id="IPR012580">
    <property type="entry name" value="NUC153"/>
</dbReference>
<keyword evidence="3" id="KW-0853">WD repeat</keyword>
<evidence type="ECO:0000256" key="6">
    <source>
        <dbReference type="SAM" id="MobiDB-lite"/>
    </source>
</evidence>
<comment type="subcellular location">
    <subcellularLocation>
        <location evidence="1">Nucleus</location>
        <location evidence="1">Nucleolus</location>
    </subcellularLocation>
</comment>
<evidence type="ECO:0000256" key="2">
    <source>
        <dbReference type="ARBA" id="ARBA00005264"/>
    </source>
</evidence>
<dbReference type="EMBL" id="NEDP02001215">
    <property type="protein sequence ID" value="OWF53780.1"/>
    <property type="molecule type" value="Genomic_DNA"/>
</dbReference>
<dbReference type="InterPro" id="IPR015943">
    <property type="entry name" value="WD40/YVTN_repeat-like_dom_sf"/>
</dbReference>
<keyword evidence="4" id="KW-0677">Repeat</keyword>
<evidence type="ECO:0000259" key="7">
    <source>
        <dbReference type="Pfam" id="PF08159"/>
    </source>
</evidence>
<gene>
    <name evidence="10" type="ORF">KP79_PYT08449</name>
</gene>
<dbReference type="GO" id="GO:0030686">
    <property type="term" value="C:90S preribosome"/>
    <property type="evidence" value="ECO:0007669"/>
    <property type="project" value="TreeGrafter"/>
</dbReference>
<dbReference type="Pfam" id="PF23097">
    <property type="entry name" value="NOL10_2nd"/>
    <property type="match status" value="1"/>
</dbReference>
<feature type="compositionally biased region" description="Basic and acidic residues" evidence="6">
    <location>
        <begin position="540"/>
        <end position="586"/>
    </location>
</feature>
<evidence type="ECO:0000313" key="10">
    <source>
        <dbReference type="EMBL" id="OWF53780.1"/>
    </source>
</evidence>
<dbReference type="STRING" id="6573.A0A210QYH3"/>
<feature type="domain" description="Nucleolar protein 10-like second" evidence="8">
    <location>
        <begin position="369"/>
        <end position="416"/>
    </location>
</feature>
<dbReference type="Proteomes" id="UP000242188">
    <property type="component" value="Unassembled WGS sequence"/>
</dbReference>
<dbReference type="Pfam" id="PF23098">
    <property type="entry name" value="Beta-prop_NOL10_N"/>
    <property type="match status" value="1"/>
</dbReference>
<keyword evidence="11" id="KW-1185">Reference proteome</keyword>
<dbReference type="SUPFAM" id="SSF50978">
    <property type="entry name" value="WD40 repeat-like"/>
    <property type="match status" value="1"/>
</dbReference>
<dbReference type="FunFam" id="2.130.10.10:FF:001909">
    <property type="entry name" value="WD repeat, SAM and U-box domain-containing protein"/>
    <property type="match status" value="1"/>
</dbReference>
<proteinExistence type="inferred from homology"/>
<dbReference type="PANTHER" id="PTHR14927">
    <property type="entry name" value="NUCLEOLAR PROTEIN 10"/>
    <property type="match status" value="1"/>
</dbReference>
<evidence type="ECO:0000256" key="3">
    <source>
        <dbReference type="ARBA" id="ARBA00022574"/>
    </source>
</evidence>
<dbReference type="InterPro" id="IPR056551">
    <property type="entry name" value="Beta-prop_NOL10_N"/>
</dbReference>
<sequence length="693" mass="80867">MQVSNPNNVNIYNLSAGKSLPEWLSDRKRRALLKQDVDIRRRIELLQDFEMPTVSHGVQVTPDGRYICTTGTYKPRFRCYDVAQMSLKFERGLDSDVVKFLLLDNDYSKVVFLQCDRYIEFHSSNGRYYKLRIPKYGRDLAYHHASCDMYIGGVSSEVYRLNLEQGRFLNPLVVEAEEVNCCQFNPSNYLLACGTSMGTVECFDPRVRTRVGVLDIALSKHVDDLETLDLPAVTALKFRDGLNMAVGTSTGHVLLYDMRSDKPLLVKDHQYELPIKSIEFQDSMDLVLSMDTKILKLWNRETGKAFTSIEPGTNLNDLCLLPESGMLFMANEAPKILSYYIPTLGTAPKWCSFLDNMTEELEEKTADMVYDDYKFVTRKVLEDLGLAHLIGSTMLRAYMHGFFIDIRLYHRAKAMVEPFAYDEYRKKKIREKLEEDRANRVRSKKLPKVNRDLAEKLLTAKEVIATTSTGKKRAKEAVGLLEDNRFSEMFTKTDFQIDTSTEEYRLLNPVISKLDKAVKRKQQSQLTKQYEEVEEDDEVEGRASEDDSSSDDEHMWTDDHKREYHEAKRLQYEKDRQDRLEKKELGDTSQPRFYQLKEGQDANKREDKHKRKEQRKSLAERLESSHDKSVIKESGTRGNKEMTFRWKKSERESRRQKANKEHYEERKKLRRTAGEISKEFKEKPKYWMGKKVT</sequence>
<feature type="compositionally biased region" description="Basic and acidic residues" evidence="6">
    <location>
        <begin position="615"/>
        <end position="676"/>
    </location>
</feature>
<dbReference type="OrthoDB" id="273340at2759"/>
<dbReference type="InterPro" id="IPR056550">
    <property type="entry name" value="NOL10_2nd"/>
</dbReference>
<dbReference type="InterPro" id="IPR036322">
    <property type="entry name" value="WD40_repeat_dom_sf"/>
</dbReference>
<evidence type="ECO:0000256" key="5">
    <source>
        <dbReference type="ARBA" id="ARBA00023242"/>
    </source>
</evidence>
<evidence type="ECO:0000256" key="1">
    <source>
        <dbReference type="ARBA" id="ARBA00004604"/>
    </source>
</evidence>
<evidence type="ECO:0000259" key="9">
    <source>
        <dbReference type="Pfam" id="PF23098"/>
    </source>
</evidence>
<dbReference type="GO" id="GO:0000462">
    <property type="term" value="P:maturation of SSU-rRNA from tricistronic rRNA transcript (SSU-rRNA, 5.8S rRNA, LSU-rRNA)"/>
    <property type="evidence" value="ECO:0007669"/>
    <property type="project" value="TreeGrafter"/>
</dbReference>
<evidence type="ECO:0000313" key="11">
    <source>
        <dbReference type="Proteomes" id="UP000242188"/>
    </source>
</evidence>
<reference evidence="10 11" key="1">
    <citation type="journal article" date="2017" name="Nat. Ecol. Evol.">
        <title>Scallop genome provides insights into evolution of bilaterian karyotype and development.</title>
        <authorList>
            <person name="Wang S."/>
            <person name="Zhang J."/>
            <person name="Jiao W."/>
            <person name="Li J."/>
            <person name="Xun X."/>
            <person name="Sun Y."/>
            <person name="Guo X."/>
            <person name="Huan P."/>
            <person name="Dong B."/>
            <person name="Zhang L."/>
            <person name="Hu X."/>
            <person name="Sun X."/>
            <person name="Wang J."/>
            <person name="Zhao C."/>
            <person name="Wang Y."/>
            <person name="Wang D."/>
            <person name="Huang X."/>
            <person name="Wang R."/>
            <person name="Lv J."/>
            <person name="Li Y."/>
            <person name="Zhang Z."/>
            <person name="Liu B."/>
            <person name="Lu W."/>
            <person name="Hui Y."/>
            <person name="Liang J."/>
            <person name="Zhou Z."/>
            <person name="Hou R."/>
            <person name="Li X."/>
            <person name="Liu Y."/>
            <person name="Li H."/>
            <person name="Ning X."/>
            <person name="Lin Y."/>
            <person name="Zhao L."/>
            <person name="Xing Q."/>
            <person name="Dou J."/>
            <person name="Li Y."/>
            <person name="Mao J."/>
            <person name="Guo H."/>
            <person name="Dou H."/>
            <person name="Li T."/>
            <person name="Mu C."/>
            <person name="Jiang W."/>
            <person name="Fu Q."/>
            <person name="Fu X."/>
            <person name="Miao Y."/>
            <person name="Liu J."/>
            <person name="Yu Q."/>
            <person name="Li R."/>
            <person name="Liao H."/>
            <person name="Li X."/>
            <person name="Kong Y."/>
            <person name="Jiang Z."/>
            <person name="Chourrout D."/>
            <person name="Li R."/>
            <person name="Bao Z."/>
        </authorList>
    </citation>
    <scope>NUCLEOTIDE SEQUENCE [LARGE SCALE GENOMIC DNA]</scope>
    <source>
        <strain evidence="10 11">PY_sf001</strain>
    </source>
</reference>
<feature type="region of interest" description="Disordered" evidence="6">
    <location>
        <begin position="523"/>
        <end position="676"/>
    </location>
</feature>
<name>A0A210QYH3_MIZYE</name>
<dbReference type="Gene3D" id="2.130.10.10">
    <property type="entry name" value="YVTN repeat-like/Quinoprotein amine dehydrogenase"/>
    <property type="match status" value="1"/>
</dbReference>
<feature type="domain" description="NUC153" evidence="7">
    <location>
        <begin position="483"/>
        <end position="510"/>
    </location>
</feature>
<evidence type="ECO:0000259" key="8">
    <source>
        <dbReference type="Pfam" id="PF23097"/>
    </source>
</evidence>
<dbReference type="GO" id="GO:0032040">
    <property type="term" value="C:small-subunit processome"/>
    <property type="evidence" value="ECO:0007669"/>
    <property type="project" value="TreeGrafter"/>
</dbReference>
<organism evidence="10 11">
    <name type="scientific">Mizuhopecten yessoensis</name>
    <name type="common">Japanese scallop</name>
    <name type="synonym">Patinopecten yessoensis</name>
    <dbReference type="NCBI Taxonomy" id="6573"/>
    <lineage>
        <taxon>Eukaryota</taxon>
        <taxon>Metazoa</taxon>
        <taxon>Spiralia</taxon>
        <taxon>Lophotrochozoa</taxon>
        <taxon>Mollusca</taxon>
        <taxon>Bivalvia</taxon>
        <taxon>Autobranchia</taxon>
        <taxon>Pteriomorphia</taxon>
        <taxon>Pectinida</taxon>
        <taxon>Pectinoidea</taxon>
        <taxon>Pectinidae</taxon>
        <taxon>Mizuhopecten</taxon>
    </lineage>
</organism>
<protein>
    <submittedName>
        <fullName evidence="10">Nucleolar protein 10</fullName>
    </submittedName>
</protein>
<evidence type="ECO:0000256" key="4">
    <source>
        <dbReference type="ARBA" id="ARBA00022737"/>
    </source>
</evidence>
<dbReference type="Pfam" id="PF08159">
    <property type="entry name" value="NUC153"/>
    <property type="match status" value="1"/>
</dbReference>
<accession>A0A210QYH3</accession>
<dbReference type="PANTHER" id="PTHR14927:SF0">
    <property type="entry name" value="NUCLEOLAR PROTEIN 10"/>
    <property type="match status" value="1"/>
</dbReference>